<protein>
    <submittedName>
        <fullName evidence="3">Tyrosine-type recombinase/integrase</fullName>
    </submittedName>
</protein>
<name>A0ABT8RMQ8_9FLAO</name>
<reference evidence="3" key="1">
    <citation type="journal article" date="2014" name="Int. J. Syst. Evol. Microbiol.">
        <title>Complete genome of a new Firmicutes species belonging to the dominant human colonic microbiota ('Ruminococcus bicirculans') reveals two chromosomes and a selective capacity to utilize plant glucans.</title>
        <authorList>
            <consortium name="NISC Comparative Sequencing Program"/>
            <person name="Wegmann U."/>
            <person name="Louis P."/>
            <person name="Goesmann A."/>
            <person name="Henrissat B."/>
            <person name="Duncan S.H."/>
            <person name="Flint H.J."/>
        </authorList>
    </citation>
    <scope>NUCLEOTIDE SEQUENCE</scope>
    <source>
        <strain evidence="3">CECT 8869</strain>
    </source>
</reference>
<dbReference type="InterPro" id="IPR013762">
    <property type="entry name" value="Integrase-like_cat_sf"/>
</dbReference>
<proteinExistence type="predicted"/>
<evidence type="ECO:0000313" key="4">
    <source>
        <dbReference type="Proteomes" id="UP001168579"/>
    </source>
</evidence>
<keyword evidence="4" id="KW-1185">Reference proteome</keyword>
<dbReference type="RefSeq" id="WP_304435305.1">
    <property type="nucleotide sequence ID" value="NZ_JAUKUC010000001.1"/>
</dbReference>
<dbReference type="InterPro" id="IPR011010">
    <property type="entry name" value="DNA_brk_join_enz"/>
</dbReference>
<dbReference type="InterPro" id="IPR002104">
    <property type="entry name" value="Integrase_catalytic"/>
</dbReference>
<evidence type="ECO:0000259" key="2">
    <source>
        <dbReference type="Pfam" id="PF00589"/>
    </source>
</evidence>
<keyword evidence="1" id="KW-0233">DNA recombination</keyword>
<dbReference type="EMBL" id="JAUKUC010000001">
    <property type="protein sequence ID" value="MDO1512183.1"/>
    <property type="molecule type" value="Genomic_DNA"/>
</dbReference>
<sequence length="40" mass="4640">MKLISMATIRAGIYKKVIPHMLRYSFATPLIEDGIDIRYI</sequence>
<evidence type="ECO:0000256" key="1">
    <source>
        <dbReference type="ARBA" id="ARBA00023172"/>
    </source>
</evidence>
<dbReference type="Proteomes" id="UP001168579">
    <property type="component" value="Unassembled WGS sequence"/>
</dbReference>
<gene>
    <name evidence="3" type="ORF">Q2T41_05890</name>
</gene>
<feature type="domain" description="Tyr recombinase" evidence="2">
    <location>
        <begin position="3"/>
        <end position="40"/>
    </location>
</feature>
<comment type="caution">
    <text evidence="3">The sequence shown here is derived from an EMBL/GenBank/DDBJ whole genome shotgun (WGS) entry which is preliminary data.</text>
</comment>
<reference evidence="3" key="2">
    <citation type="submission" date="2023-06" db="EMBL/GenBank/DDBJ databases">
        <authorList>
            <person name="Lucena T."/>
            <person name="Sun Q."/>
        </authorList>
    </citation>
    <scope>NUCLEOTIDE SEQUENCE</scope>
    <source>
        <strain evidence="3">CECT 8869</strain>
    </source>
</reference>
<dbReference type="Pfam" id="PF00589">
    <property type="entry name" value="Phage_integrase"/>
    <property type="match status" value="1"/>
</dbReference>
<dbReference type="SUPFAM" id="SSF56349">
    <property type="entry name" value="DNA breaking-rejoining enzymes"/>
    <property type="match status" value="1"/>
</dbReference>
<organism evidence="3 4">
    <name type="scientific">Maribacter confluentis</name>
    <dbReference type="NCBI Taxonomy" id="1656093"/>
    <lineage>
        <taxon>Bacteria</taxon>
        <taxon>Pseudomonadati</taxon>
        <taxon>Bacteroidota</taxon>
        <taxon>Flavobacteriia</taxon>
        <taxon>Flavobacteriales</taxon>
        <taxon>Flavobacteriaceae</taxon>
        <taxon>Maribacter</taxon>
    </lineage>
</organism>
<dbReference type="Gene3D" id="1.10.443.10">
    <property type="entry name" value="Intergrase catalytic core"/>
    <property type="match status" value="1"/>
</dbReference>
<accession>A0ABT8RMQ8</accession>
<evidence type="ECO:0000313" key="3">
    <source>
        <dbReference type="EMBL" id="MDO1512183.1"/>
    </source>
</evidence>